<dbReference type="PANTHER" id="PTHR46093">
    <property type="entry name" value="ACYL-COA-BINDING DOMAIN-CONTAINING PROTEIN 5"/>
    <property type="match status" value="1"/>
</dbReference>
<gene>
    <name evidence="4" type="ORF">TRFO_10208</name>
</gene>
<comment type="caution">
    <text evidence="4">The sequence shown here is derived from an EMBL/GenBank/DDBJ whole genome shotgun (WGS) entry which is preliminary data.</text>
</comment>
<dbReference type="InterPro" id="IPR035899">
    <property type="entry name" value="DBL_dom_sf"/>
</dbReference>
<evidence type="ECO:0000313" key="4">
    <source>
        <dbReference type="EMBL" id="OHS96030.1"/>
    </source>
</evidence>
<dbReference type="RefSeq" id="XP_068349167.1">
    <property type="nucleotide sequence ID" value="XM_068495303.1"/>
</dbReference>
<evidence type="ECO:0000313" key="5">
    <source>
        <dbReference type="Proteomes" id="UP000179807"/>
    </source>
</evidence>
<reference evidence="4" key="1">
    <citation type="submission" date="2016-10" db="EMBL/GenBank/DDBJ databases">
        <authorList>
            <person name="Benchimol M."/>
            <person name="Almeida L.G."/>
            <person name="Vasconcelos A.T."/>
            <person name="Perreira-Neves A."/>
            <person name="Rosa I.A."/>
            <person name="Tasca T."/>
            <person name="Bogo M.R."/>
            <person name="de Souza W."/>
        </authorList>
    </citation>
    <scope>NUCLEOTIDE SEQUENCE [LARGE SCALE GENOMIC DNA]</scope>
    <source>
        <strain evidence="4">K</strain>
    </source>
</reference>
<dbReference type="SUPFAM" id="SSF117281">
    <property type="entry name" value="Kelch motif"/>
    <property type="match status" value="2"/>
</dbReference>
<proteinExistence type="predicted"/>
<dbReference type="VEuPathDB" id="TrichDB:TRFO_10208"/>
<dbReference type="InterPro" id="IPR015915">
    <property type="entry name" value="Kelch-typ_b-propeller"/>
</dbReference>
<dbReference type="EMBL" id="MLAK01001204">
    <property type="protein sequence ID" value="OHS96030.1"/>
    <property type="molecule type" value="Genomic_DNA"/>
</dbReference>
<evidence type="ECO:0000259" key="3">
    <source>
        <dbReference type="PROSITE" id="PS50010"/>
    </source>
</evidence>
<keyword evidence="1" id="KW-0880">Kelch repeat</keyword>
<evidence type="ECO:0000256" key="2">
    <source>
        <dbReference type="ARBA" id="ARBA00022737"/>
    </source>
</evidence>
<dbReference type="Gene3D" id="1.20.900.10">
    <property type="entry name" value="Dbl homology (DH) domain"/>
    <property type="match status" value="1"/>
</dbReference>
<dbReference type="SMART" id="SM00325">
    <property type="entry name" value="RhoGEF"/>
    <property type="match status" value="1"/>
</dbReference>
<sequence length="909" mass="105196">MDDISFSVVQIYYAPKNIKYTINARKCSKMSGEEIIKMTISKFNNQKIDASTKLDYGISINSKNDNFHFIFPVNNTPIGYVKNLIVFPIDVNLEEEFAPFYLSVFPIKNEEIPYNIRFKIPIVSFNNEFLYSMPISLPYPFSVQMLLKKVADVFDNHSIENGDVKLLNSLGSLKKLDEKPSVLTQEISSNRLYALYNVNDKDMKKIKERKLVVNEIFTKEKEYVEFLRDFETKVRPIFESLQNIPACEYNQLLLSCNSLPSLHKIFLDDLMKFPLDFMMPVGTVYSAFAKCLKIYSNFYSNYQRFLDVLKIASNIPENKEILNKTQVSSTIAKIFQTAFKYALTFPRLLKETPKGHPDYDALKKTCGEMIHSLKVIQQKFIEDNNQPYIEKLYRILDVNQNLIQPNRKYISSYIVFHNDQKVILILLTDLILFVRSIDNGQKLGMISSIPLDQIGLFMYGERSLYYPISRTHNALKKFIVFQNSKERNELFENFRHASVNLNYGQLQVSDPNVNIEFIEMLAIKKKLKLRDHSMILMKNALWIFGGRNESDEPQNSLRKVKISNMATSVHAPDQTDITPRYLAKMVGNDSHLYVFGGTQNGVTPLNDFWHFYYSFNKWDQIIPNGDVKPPPSFNYSMNYSKSNHSIVLAGGTDTFNIFVYKINENIWVQLNLDENSIPKTLSGHSTVIIEESLYAIIGGKINSTVFNNNIITFNPFEYLNNPNNHENNEMKLENIDNNEKSEGNQKNSECVHFKSVQTFGLYPYNRFNQVSLVTDDFLIVFGGDLDSENEDENVMFVLSFESKWWSIINNNPRLTQSILSHKNFSYAVDKKTSTIYLHGGLNENDQIIPNFVSFRVIENENGRKLTKIQSKFNFFSDEELNQILVNPETLIDGSWPKEPIIVNPLIEDE</sequence>
<dbReference type="Proteomes" id="UP000179807">
    <property type="component" value="Unassembled WGS sequence"/>
</dbReference>
<accession>A0A1J4JA17</accession>
<protein>
    <recommendedName>
        <fullName evidence="3">DH domain-containing protein</fullName>
    </recommendedName>
</protein>
<name>A0A1J4JA17_9EUKA</name>
<dbReference type="SUPFAM" id="SSF48065">
    <property type="entry name" value="DBL homology domain (DH-domain)"/>
    <property type="match status" value="1"/>
</dbReference>
<dbReference type="PANTHER" id="PTHR46093:SF18">
    <property type="entry name" value="FIBRONECTIN TYPE-III DOMAIN-CONTAINING PROTEIN"/>
    <property type="match status" value="1"/>
</dbReference>
<dbReference type="Pfam" id="PF24681">
    <property type="entry name" value="Kelch_KLHDC2_KLHL20_DRC7"/>
    <property type="match status" value="1"/>
</dbReference>
<dbReference type="GO" id="GO:0005085">
    <property type="term" value="F:guanyl-nucleotide exchange factor activity"/>
    <property type="evidence" value="ECO:0007669"/>
    <property type="project" value="InterPro"/>
</dbReference>
<dbReference type="Pfam" id="PF00621">
    <property type="entry name" value="RhoGEF"/>
    <property type="match status" value="1"/>
</dbReference>
<keyword evidence="5" id="KW-1185">Reference proteome</keyword>
<dbReference type="PROSITE" id="PS50010">
    <property type="entry name" value="DH_2"/>
    <property type="match status" value="1"/>
</dbReference>
<dbReference type="AlphaFoldDB" id="A0A1J4JA17"/>
<dbReference type="Gene3D" id="2.120.10.80">
    <property type="entry name" value="Kelch-type beta propeller"/>
    <property type="match status" value="2"/>
</dbReference>
<dbReference type="GeneID" id="94830007"/>
<keyword evidence="2" id="KW-0677">Repeat</keyword>
<dbReference type="OrthoDB" id="9973021at2759"/>
<feature type="domain" description="DH" evidence="3">
    <location>
        <begin position="208"/>
        <end position="379"/>
    </location>
</feature>
<organism evidence="4 5">
    <name type="scientific">Tritrichomonas foetus</name>
    <dbReference type="NCBI Taxonomy" id="1144522"/>
    <lineage>
        <taxon>Eukaryota</taxon>
        <taxon>Metamonada</taxon>
        <taxon>Parabasalia</taxon>
        <taxon>Tritrichomonadida</taxon>
        <taxon>Tritrichomonadidae</taxon>
        <taxon>Tritrichomonas</taxon>
    </lineage>
</organism>
<evidence type="ECO:0000256" key="1">
    <source>
        <dbReference type="ARBA" id="ARBA00022441"/>
    </source>
</evidence>
<dbReference type="InterPro" id="IPR000219">
    <property type="entry name" value="DH_dom"/>
</dbReference>